<dbReference type="Pfam" id="PF06250">
    <property type="entry name" value="YhcG_C"/>
    <property type="match status" value="1"/>
</dbReference>
<accession>A0A7G9YSG7</accession>
<evidence type="ECO:0000313" key="3">
    <source>
        <dbReference type="EMBL" id="QNO50951.1"/>
    </source>
</evidence>
<organism evidence="3">
    <name type="scientific">Candidatus Methanophagaceae archaeon ANME-1 ERB6</name>
    <dbReference type="NCBI Taxonomy" id="2759912"/>
    <lineage>
        <taxon>Archaea</taxon>
        <taxon>Methanobacteriati</taxon>
        <taxon>Methanobacteriota</taxon>
        <taxon>Stenosarchaea group</taxon>
        <taxon>Methanomicrobia</taxon>
        <taxon>Candidatus Methanophagales</taxon>
        <taxon>Candidatus Methanophagaceae</taxon>
    </lineage>
</organism>
<dbReference type="InterPro" id="IPR009362">
    <property type="entry name" value="YhcG_C"/>
</dbReference>
<dbReference type="EMBL" id="MT631456">
    <property type="protein sequence ID" value="QNO50951.1"/>
    <property type="molecule type" value="Genomic_DNA"/>
</dbReference>
<proteinExistence type="predicted"/>
<dbReference type="AlphaFoldDB" id="A0A7G9YSG7"/>
<dbReference type="InterPro" id="IPR053148">
    <property type="entry name" value="PD-DEXK-like_domain"/>
</dbReference>
<evidence type="ECO:0000259" key="1">
    <source>
        <dbReference type="Pfam" id="PF06250"/>
    </source>
</evidence>
<dbReference type="PANTHER" id="PTHR30547:SF5">
    <property type="entry name" value="NUCLEASE YHCG-RELATED"/>
    <property type="match status" value="1"/>
</dbReference>
<dbReference type="InterPro" id="IPR041527">
    <property type="entry name" value="YhcG_N"/>
</dbReference>
<dbReference type="InterPro" id="IPR011856">
    <property type="entry name" value="tRNA_endonuc-like_dom_sf"/>
</dbReference>
<gene>
    <name evidence="3" type="ORF">BBGANOMO_00025</name>
</gene>
<evidence type="ECO:0000259" key="2">
    <source>
        <dbReference type="Pfam" id="PF17761"/>
    </source>
</evidence>
<feature type="domain" description="YhcG PDDEXK nuclease" evidence="1">
    <location>
        <begin position="203"/>
        <end position="357"/>
    </location>
</feature>
<name>A0A7G9YSG7_9EURY</name>
<reference evidence="3" key="1">
    <citation type="submission" date="2020-06" db="EMBL/GenBank/DDBJ databases">
        <title>Unique genomic features of the anaerobic methanotrophic archaea.</title>
        <authorList>
            <person name="Chadwick G.L."/>
            <person name="Skennerton C.T."/>
            <person name="Laso-Perez R."/>
            <person name="Leu A.O."/>
            <person name="Speth D.R."/>
            <person name="Yu H."/>
            <person name="Morgan-Lang C."/>
            <person name="Hatzenpichler R."/>
            <person name="Goudeau D."/>
            <person name="Malmstrom R."/>
            <person name="Brazelton W.J."/>
            <person name="Woyke T."/>
            <person name="Hallam S.J."/>
            <person name="Tyson G.W."/>
            <person name="Wegener G."/>
            <person name="Boetius A."/>
            <person name="Orphan V."/>
        </authorList>
    </citation>
    <scope>NUCLEOTIDE SEQUENCE</scope>
</reference>
<evidence type="ECO:0008006" key="4">
    <source>
        <dbReference type="Google" id="ProtNLM"/>
    </source>
</evidence>
<dbReference type="PANTHER" id="PTHR30547">
    <property type="entry name" value="UNCHARACTERIZED PROTEIN YHCG-RELATED"/>
    <property type="match status" value="1"/>
</dbReference>
<dbReference type="GO" id="GO:0003676">
    <property type="term" value="F:nucleic acid binding"/>
    <property type="evidence" value="ECO:0007669"/>
    <property type="project" value="InterPro"/>
</dbReference>
<dbReference type="Gene3D" id="3.40.1350.10">
    <property type="match status" value="1"/>
</dbReference>
<dbReference type="Pfam" id="PF17761">
    <property type="entry name" value="DUF1016_N"/>
    <property type="match status" value="1"/>
</dbReference>
<sequence>MNEYKIKMKNSNHWLEKLVGADGGMSEKSITLQEQSSIDTTYENIRGILEKARSTAYRAVNFAMVQAYWEIGRIIVEEEQKGEERAEYGKALIKELSVRLTRDYGKGFNQTNLWYMRQFYLIFKNPHALRGELTWTHYRLLLKVEKEEARDFYMIEAIENRWSTRELERQTNSLLYERLALSKDREKVLELSTKGLVIQEPADIIKDPYVLEFLDLKESRNFLEKDLEHALIDKLQAFLLELGKGFSFVARQRRITVDGDHYYIDLVFYNYVLKCFVLIDLKVGKLTHQDIGQMDFYARYFENEEKLDGDNPSIGLILCSDKNETMVRYTLLGDSKQIFASKYKLYLPTEEELKAELERERRMLEMEGRLRGNEE</sequence>
<protein>
    <recommendedName>
        <fullName evidence="4">Nuclease YhcG</fullName>
    </recommendedName>
</protein>
<feature type="domain" description="YhcG N-terminal" evidence="2">
    <location>
        <begin position="45"/>
        <end position="178"/>
    </location>
</feature>